<keyword evidence="3" id="KW-1185">Reference proteome</keyword>
<dbReference type="InterPro" id="IPR029045">
    <property type="entry name" value="ClpP/crotonase-like_dom_sf"/>
</dbReference>
<dbReference type="InterPro" id="IPR051683">
    <property type="entry name" value="Enoyl-CoA_Hydratase/Isomerase"/>
</dbReference>
<dbReference type="Gene3D" id="3.90.226.10">
    <property type="entry name" value="2-enoyl-CoA Hydratase, Chain A, domain 1"/>
    <property type="match status" value="1"/>
</dbReference>
<protein>
    <submittedName>
        <fullName evidence="2">Enoyl-CoA hydratase/isomerase family protein</fullName>
    </submittedName>
</protein>
<dbReference type="EMBL" id="JADKYB010000023">
    <property type="protein sequence ID" value="MBM9509252.1"/>
    <property type="molecule type" value="Genomic_DNA"/>
</dbReference>
<dbReference type="PANTHER" id="PTHR42964">
    <property type="entry name" value="ENOYL-COA HYDRATASE"/>
    <property type="match status" value="1"/>
</dbReference>
<dbReference type="InterPro" id="IPR053545">
    <property type="entry name" value="Enoyl-CoA_hydratase-like"/>
</dbReference>
<dbReference type="SUPFAM" id="SSF52096">
    <property type="entry name" value="ClpP/crotonase"/>
    <property type="match status" value="1"/>
</dbReference>
<gene>
    <name evidence="2" type="ORF">ITX44_32840</name>
</gene>
<proteinExistence type="inferred from homology"/>
<sequence>MVLRTAPVTAGGREVARVDLDLSVPLTAETVAAVGDACARATASASPLLILRLTGGAATDVPWPGQVDVYLVNKWEGALRRLERLDAYTVAVLDGRCSQGAFELLLATDHHLATHESTVSLSGRTDGVWPGALLHRLVHQVGLAKARRLALLPADLDAAALMDLDVLDNLVVDAESGIAEVVARAGGVDGTEVAVRRQLLLDAVTVGYEDALGTHLAACDRALRRAKAGV</sequence>
<accession>A0ABS2U0X3</accession>
<reference evidence="2 3" key="1">
    <citation type="submission" date="2021-01" db="EMBL/GenBank/DDBJ databases">
        <title>Streptomyces acididurans sp. nov., isolated from a peat swamp forest soil.</title>
        <authorList>
            <person name="Chantavorakit T."/>
            <person name="Duangmal K."/>
        </authorList>
    </citation>
    <scope>NUCLEOTIDE SEQUENCE [LARGE SCALE GENOMIC DNA]</scope>
    <source>
        <strain evidence="2 3">KK5PA1</strain>
    </source>
</reference>
<dbReference type="Pfam" id="PF00378">
    <property type="entry name" value="ECH_1"/>
    <property type="match status" value="1"/>
</dbReference>
<organism evidence="2 3">
    <name type="scientific">Actinacidiphila acididurans</name>
    <dbReference type="NCBI Taxonomy" id="2784346"/>
    <lineage>
        <taxon>Bacteria</taxon>
        <taxon>Bacillati</taxon>
        <taxon>Actinomycetota</taxon>
        <taxon>Actinomycetes</taxon>
        <taxon>Kitasatosporales</taxon>
        <taxon>Streptomycetaceae</taxon>
        <taxon>Actinacidiphila</taxon>
    </lineage>
</organism>
<dbReference type="NCBIfam" id="NF042431">
    <property type="entry name" value="EnCoAhydt_DpgB"/>
    <property type="match status" value="1"/>
</dbReference>
<comment type="caution">
    <text evidence="2">The sequence shown here is derived from an EMBL/GenBank/DDBJ whole genome shotgun (WGS) entry which is preliminary data.</text>
</comment>
<evidence type="ECO:0000313" key="3">
    <source>
        <dbReference type="Proteomes" id="UP000749040"/>
    </source>
</evidence>
<comment type="similarity">
    <text evidence="1">Belongs to the enoyl-CoA hydratase/isomerase family.</text>
</comment>
<evidence type="ECO:0000256" key="1">
    <source>
        <dbReference type="ARBA" id="ARBA00005254"/>
    </source>
</evidence>
<evidence type="ECO:0000313" key="2">
    <source>
        <dbReference type="EMBL" id="MBM9509252.1"/>
    </source>
</evidence>
<name>A0ABS2U0X3_9ACTN</name>
<dbReference type="RefSeq" id="WP_205362042.1">
    <property type="nucleotide sequence ID" value="NZ_JADKYB010000023.1"/>
</dbReference>
<dbReference type="PANTHER" id="PTHR42964:SF1">
    <property type="entry name" value="POLYKETIDE BIOSYNTHESIS ENOYL-COA HYDRATASE PKSH-RELATED"/>
    <property type="match status" value="1"/>
</dbReference>
<dbReference type="Proteomes" id="UP000749040">
    <property type="component" value="Unassembled WGS sequence"/>
</dbReference>
<dbReference type="InterPro" id="IPR001753">
    <property type="entry name" value="Enoyl-CoA_hydra/iso"/>
</dbReference>